<evidence type="ECO:0000313" key="9">
    <source>
        <dbReference type="EMBL" id="TGJ75570.1"/>
    </source>
</evidence>
<name>A0A4Z0Y9D7_9FIRM</name>
<keyword evidence="10" id="KW-1185">Reference proteome</keyword>
<evidence type="ECO:0000256" key="6">
    <source>
        <dbReference type="ARBA" id="ARBA00023136"/>
    </source>
</evidence>
<feature type="transmembrane region" description="Helical" evidence="7">
    <location>
        <begin position="255"/>
        <end position="278"/>
    </location>
</feature>
<dbReference type="InterPro" id="IPR000515">
    <property type="entry name" value="MetI-like"/>
</dbReference>
<evidence type="ECO:0000256" key="1">
    <source>
        <dbReference type="ARBA" id="ARBA00004651"/>
    </source>
</evidence>
<dbReference type="RefSeq" id="WP_135660873.1">
    <property type="nucleotide sequence ID" value="NZ_JAJUFJ010000016.1"/>
</dbReference>
<keyword evidence="3" id="KW-1003">Cell membrane</keyword>
<keyword evidence="2 7" id="KW-0813">Transport</keyword>
<feature type="transmembrane region" description="Helical" evidence="7">
    <location>
        <begin position="53"/>
        <end position="71"/>
    </location>
</feature>
<reference evidence="9 10" key="1">
    <citation type="submission" date="2019-04" db="EMBL/GenBank/DDBJ databases">
        <authorList>
            <person name="Poehlein A."/>
            <person name="Bengelsdorf F.R."/>
            <person name="Duerre P."/>
            <person name="Daniel R."/>
        </authorList>
    </citation>
    <scope>NUCLEOTIDE SEQUENCE [LARGE SCALE GENOMIC DNA]</scope>
    <source>
        <strain evidence="9 10">BS-1</strain>
    </source>
</reference>
<evidence type="ECO:0000256" key="4">
    <source>
        <dbReference type="ARBA" id="ARBA00022692"/>
    </source>
</evidence>
<evidence type="ECO:0000259" key="8">
    <source>
        <dbReference type="PROSITE" id="PS50928"/>
    </source>
</evidence>
<protein>
    <submittedName>
        <fullName evidence="9">L-arabinose transport system permease protein AraQ</fullName>
    </submittedName>
</protein>
<organism evidence="9 10">
    <name type="scientific">Caproiciproducens galactitolivorans</name>
    <dbReference type="NCBI Taxonomy" id="642589"/>
    <lineage>
        <taxon>Bacteria</taxon>
        <taxon>Bacillati</taxon>
        <taxon>Bacillota</taxon>
        <taxon>Clostridia</taxon>
        <taxon>Eubacteriales</taxon>
        <taxon>Acutalibacteraceae</taxon>
        <taxon>Caproiciproducens</taxon>
    </lineage>
</organism>
<accession>A0A4Z0Y9D7</accession>
<comment type="subcellular location">
    <subcellularLocation>
        <location evidence="1 7">Cell membrane</location>
        <topology evidence="1 7">Multi-pass membrane protein</topology>
    </subcellularLocation>
</comment>
<evidence type="ECO:0000256" key="5">
    <source>
        <dbReference type="ARBA" id="ARBA00022989"/>
    </source>
</evidence>
<dbReference type="InterPro" id="IPR035906">
    <property type="entry name" value="MetI-like_sf"/>
</dbReference>
<dbReference type="GO" id="GO:0055085">
    <property type="term" value="P:transmembrane transport"/>
    <property type="evidence" value="ECO:0007669"/>
    <property type="project" value="InterPro"/>
</dbReference>
<dbReference type="AlphaFoldDB" id="A0A4Z0Y9D7"/>
<proteinExistence type="inferred from homology"/>
<dbReference type="SUPFAM" id="SSF161098">
    <property type="entry name" value="MetI-like"/>
    <property type="match status" value="1"/>
</dbReference>
<keyword evidence="4 7" id="KW-0812">Transmembrane</keyword>
<evidence type="ECO:0000256" key="2">
    <source>
        <dbReference type="ARBA" id="ARBA00022448"/>
    </source>
</evidence>
<dbReference type="EMBL" id="SRMQ01000014">
    <property type="protein sequence ID" value="TGJ75570.1"/>
    <property type="molecule type" value="Genomic_DNA"/>
</dbReference>
<dbReference type="PANTHER" id="PTHR43744">
    <property type="entry name" value="ABC TRANSPORTER PERMEASE PROTEIN MG189-RELATED-RELATED"/>
    <property type="match status" value="1"/>
</dbReference>
<keyword evidence="6 7" id="KW-0472">Membrane</keyword>
<dbReference type="Pfam" id="PF00528">
    <property type="entry name" value="BPD_transp_1"/>
    <property type="match status" value="1"/>
</dbReference>
<evidence type="ECO:0000313" key="10">
    <source>
        <dbReference type="Proteomes" id="UP000297714"/>
    </source>
</evidence>
<dbReference type="PROSITE" id="PS50928">
    <property type="entry name" value="ABC_TM1"/>
    <property type="match status" value="1"/>
</dbReference>
<feature type="transmembrane region" description="Helical" evidence="7">
    <location>
        <begin position="116"/>
        <end position="137"/>
    </location>
</feature>
<feature type="transmembrane region" description="Helical" evidence="7">
    <location>
        <begin position="205"/>
        <end position="227"/>
    </location>
</feature>
<keyword evidence="5 7" id="KW-1133">Transmembrane helix</keyword>
<dbReference type="GO" id="GO:0005886">
    <property type="term" value="C:plasma membrane"/>
    <property type="evidence" value="ECO:0007669"/>
    <property type="project" value="UniProtKB-SubCell"/>
</dbReference>
<feature type="transmembrane region" description="Helical" evidence="7">
    <location>
        <begin position="149"/>
        <end position="166"/>
    </location>
</feature>
<dbReference type="Proteomes" id="UP000297714">
    <property type="component" value="Unassembled WGS sequence"/>
</dbReference>
<dbReference type="Gene3D" id="1.10.3720.10">
    <property type="entry name" value="MetI-like"/>
    <property type="match status" value="1"/>
</dbReference>
<feature type="transmembrane region" description="Helical" evidence="7">
    <location>
        <begin position="21"/>
        <end position="41"/>
    </location>
</feature>
<feature type="domain" description="ABC transmembrane type-1" evidence="8">
    <location>
        <begin position="81"/>
        <end position="273"/>
    </location>
</feature>
<dbReference type="OrthoDB" id="9771544at2"/>
<feature type="transmembrane region" description="Helical" evidence="7">
    <location>
        <begin position="83"/>
        <end position="104"/>
    </location>
</feature>
<dbReference type="PANTHER" id="PTHR43744:SF2">
    <property type="entry name" value="ARABINOOLIGOSACCHARIDES TRANSPORT SYSTEM PERMEASE PROTEIN ARAQ"/>
    <property type="match status" value="1"/>
</dbReference>
<dbReference type="CDD" id="cd06261">
    <property type="entry name" value="TM_PBP2"/>
    <property type="match status" value="1"/>
</dbReference>
<comment type="caution">
    <text evidence="9">The sequence shown here is derived from an EMBL/GenBank/DDBJ whole genome shotgun (WGS) entry which is preliminary data.</text>
</comment>
<comment type="similarity">
    <text evidence="7">Belongs to the binding-protein-dependent transport system permease family.</text>
</comment>
<evidence type="ECO:0000256" key="7">
    <source>
        <dbReference type="RuleBase" id="RU363032"/>
    </source>
</evidence>
<gene>
    <name evidence="9" type="primary">araQ_6</name>
    <name evidence="9" type="ORF">CAGA_22770</name>
</gene>
<sequence length="288" mass="32322">MTNTAEKTYARRRGNGKRIQVYFVLIFLTLLCLIPFFILLINATRAHPDIQKGFSVFPGNSFFINLHNVLHNENLPVLYGIRNSLLISFLNALFATYFSAMTAFGLHAYEFHGKKLAFSFIMLIMMVPTQVYSLGFIRQMAAMGLKDSFIPLIVPAAASPTVVFFMKQYLISALPLEIVEAARIDGSSEFRTFNTVVLPMMKPAIAVQAIFTFVFAWNNYFLPALLLDSKNKKTLPILIAQLRSADFLKFDMGQVYMLITIAIIPIILVYLCMARFIVGGVTLGSVKG</sequence>
<evidence type="ECO:0000256" key="3">
    <source>
        <dbReference type="ARBA" id="ARBA00022475"/>
    </source>
</evidence>